<evidence type="ECO:0000256" key="3">
    <source>
        <dbReference type="ARBA" id="ARBA00013208"/>
    </source>
</evidence>
<keyword evidence="6" id="KW-1133">Transmembrane helix</keyword>
<gene>
    <name evidence="8" type="ORF">A2954_03285</name>
</gene>
<dbReference type="InterPro" id="IPR000223">
    <property type="entry name" value="Pept_S26A_signal_pept_1"/>
</dbReference>
<dbReference type="GO" id="GO:0016020">
    <property type="term" value="C:membrane"/>
    <property type="evidence" value="ECO:0007669"/>
    <property type="project" value="UniProtKB-SubCell"/>
</dbReference>
<dbReference type="EMBL" id="MGAG01000041">
    <property type="protein sequence ID" value="OGK39474.1"/>
    <property type="molecule type" value="Genomic_DNA"/>
</dbReference>
<dbReference type="GO" id="GO:0006465">
    <property type="term" value="P:signal peptide processing"/>
    <property type="evidence" value="ECO:0007669"/>
    <property type="project" value="InterPro"/>
</dbReference>
<proteinExistence type="inferred from homology"/>
<feature type="active site" evidence="5">
    <location>
        <position position="85"/>
    </location>
</feature>
<accession>A0A1F7I7Z0</accession>
<evidence type="ECO:0000256" key="4">
    <source>
        <dbReference type="ARBA" id="ARBA00022801"/>
    </source>
</evidence>
<evidence type="ECO:0000256" key="1">
    <source>
        <dbReference type="ARBA" id="ARBA00000677"/>
    </source>
</evidence>
<evidence type="ECO:0000313" key="9">
    <source>
        <dbReference type="Proteomes" id="UP000177698"/>
    </source>
</evidence>
<name>A0A1F7I7Z0_9BACT</name>
<feature type="active site" evidence="5">
    <location>
        <position position="42"/>
    </location>
</feature>
<comment type="similarity">
    <text evidence="2 6">Belongs to the peptidase S26 family.</text>
</comment>
<dbReference type="GO" id="GO:0009003">
    <property type="term" value="F:signal peptidase activity"/>
    <property type="evidence" value="ECO:0007669"/>
    <property type="project" value="UniProtKB-EC"/>
</dbReference>
<dbReference type="InterPro" id="IPR019757">
    <property type="entry name" value="Pept_S26A_signal_pept_1_Lys-AS"/>
</dbReference>
<evidence type="ECO:0000313" key="8">
    <source>
        <dbReference type="EMBL" id="OGK39474.1"/>
    </source>
</evidence>
<dbReference type="NCBIfam" id="TIGR02227">
    <property type="entry name" value="sigpep_I_bact"/>
    <property type="match status" value="1"/>
</dbReference>
<comment type="caution">
    <text evidence="8">The sequence shown here is derived from an EMBL/GenBank/DDBJ whole genome shotgun (WGS) entry which is preliminary data.</text>
</comment>
<dbReference type="PANTHER" id="PTHR43390">
    <property type="entry name" value="SIGNAL PEPTIDASE I"/>
    <property type="match status" value="1"/>
</dbReference>
<dbReference type="Pfam" id="PF10502">
    <property type="entry name" value="Peptidase_S26"/>
    <property type="match status" value="1"/>
</dbReference>
<dbReference type="Gene3D" id="2.10.109.10">
    <property type="entry name" value="Umud Fragment, subunit A"/>
    <property type="match status" value="1"/>
</dbReference>
<comment type="catalytic activity">
    <reaction evidence="1 6">
        <text>Cleavage of hydrophobic, N-terminal signal or leader sequences from secreted and periplasmic proteins.</text>
        <dbReference type="EC" id="3.4.21.89"/>
    </reaction>
</comment>
<dbReference type="AlphaFoldDB" id="A0A1F7I7Z0"/>
<protein>
    <recommendedName>
        <fullName evidence="3 6">Signal peptidase I</fullName>
        <ecNumber evidence="3 6">3.4.21.89</ecNumber>
    </recommendedName>
</protein>
<sequence length="210" mass="24065">MGVIKSIIDFVMDILETIVFIGSLFIVIYLFIAAPSQVKGASMEPSFESGEYIMTSKITYKFRKPHRGDVIVFKSLKNPDIDYIKRIIGLPGDKIEIKNSDVFVNDLKLTEGYIFDKTNLWEGGFIQENVPIVVPEGSIFVMGDNRPRSSDSREFGPVPLDAIIGEVFYRYFPTEKMGWIKNPFPVDLQSFLLRRLKAFQKIPYFFARIV</sequence>
<dbReference type="GO" id="GO:0004252">
    <property type="term" value="F:serine-type endopeptidase activity"/>
    <property type="evidence" value="ECO:0007669"/>
    <property type="project" value="InterPro"/>
</dbReference>
<evidence type="ECO:0000256" key="6">
    <source>
        <dbReference type="RuleBase" id="RU362042"/>
    </source>
</evidence>
<dbReference type="PROSITE" id="PS00760">
    <property type="entry name" value="SPASE_I_2"/>
    <property type="match status" value="1"/>
</dbReference>
<dbReference type="InterPro" id="IPR019758">
    <property type="entry name" value="Pept_S26A_signal_pept_1_CS"/>
</dbReference>
<keyword evidence="4 6" id="KW-0378">Hydrolase</keyword>
<dbReference type="PANTHER" id="PTHR43390:SF1">
    <property type="entry name" value="CHLOROPLAST PROCESSING PEPTIDASE"/>
    <property type="match status" value="1"/>
</dbReference>
<dbReference type="PRINTS" id="PR00727">
    <property type="entry name" value="LEADERPTASE"/>
</dbReference>
<keyword evidence="6" id="KW-0812">Transmembrane</keyword>
<dbReference type="EC" id="3.4.21.89" evidence="3 6"/>
<organism evidence="8 9">
    <name type="scientific">Candidatus Roizmanbacteria bacterium RIFCSPLOWO2_01_FULL_37_12</name>
    <dbReference type="NCBI Taxonomy" id="1802056"/>
    <lineage>
        <taxon>Bacteria</taxon>
        <taxon>Candidatus Roizmaniibacteriota</taxon>
    </lineage>
</organism>
<feature type="transmembrane region" description="Helical" evidence="6">
    <location>
        <begin position="7"/>
        <end position="32"/>
    </location>
</feature>
<dbReference type="SUPFAM" id="SSF51306">
    <property type="entry name" value="LexA/Signal peptidase"/>
    <property type="match status" value="1"/>
</dbReference>
<dbReference type="InterPro" id="IPR036286">
    <property type="entry name" value="LexA/Signal_pep-like_sf"/>
</dbReference>
<evidence type="ECO:0000259" key="7">
    <source>
        <dbReference type="Pfam" id="PF10502"/>
    </source>
</evidence>
<feature type="domain" description="Peptidase S26" evidence="7">
    <location>
        <begin position="13"/>
        <end position="171"/>
    </location>
</feature>
<evidence type="ECO:0000256" key="5">
    <source>
        <dbReference type="PIRSR" id="PIRSR600223-1"/>
    </source>
</evidence>
<comment type="subcellular location">
    <subcellularLocation>
        <location evidence="6">Membrane</location>
        <topology evidence="6">Single-pass type II membrane protein</topology>
    </subcellularLocation>
</comment>
<dbReference type="PROSITE" id="PS00761">
    <property type="entry name" value="SPASE_I_3"/>
    <property type="match status" value="1"/>
</dbReference>
<dbReference type="CDD" id="cd06530">
    <property type="entry name" value="S26_SPase_I"/>
    <property type="match status" value="1"/>
</dbReference>
<dbReference type="InterPro" id="IPR019533">
    <property type="entry name" value="Peptidase_S26"/>
</dbReference>
<reference evidence="8 9" key="1">
    <citation type="journal article" date="2016" name="Nat. Commun.">
        <title>Thousands of microbial genomes shed light on interconnected biogeochemical processes in an aquifer system.</title>
        <authorList>
            <person name="Anantharaman K."/>
            <person name="Brown C.T."/>
            <person name="Hug L.A."/>
            <person name="Sharon I."/>
            <person name="Castelle C.J."/>
            <person name="Probst A.J."/>
            <person name="Thomas B.C."/>
            <person name="Singh A."/>
            <person name="Wilkins M.J."/>
            <person name="Karaoz U."/>
            <person name="Brodie E.L."/>
            <person name="Williams K.H."/>
            <person name="Hubbard S.S."/>
            <person name="Banfield J.F."/>
        </authorList>
    </citation>
    <scope>NUCLEOTIDE SEQUENCE [LARGE SCALE GENOMIC DNA]</scope>
</reference>
<evidence type="ECO:0000256" key="2">
    <source>
        <dbReference type="ARBA" id="ARBA00009370"/>
    </source>
</evidence>
<dbReference type="Proteomes" id="UP000177698">
    <property type="component" value="Unassembled WGS sequence"/>
</dbReference>
<keyword evidence="6" id="KW-0472">Membrane</keyword>
<dbReference type="STRING" id="1802056.A2954_03285"/>
<keyword evidence="6" id="KW-0645">Protease</keyword>